<keyword evidence="2" id="KW-1185">Reference proteome</keyword>
<comment type="caution">
    <text evidence="1">The sequence shown here is derived from an EMBL/GenBank/DDBJ whole genome shotgun (WGS) entry which is preliminary data.</text>
</comment>
<evidence type="ECO:0000313" key="2">
    <source>
        <dbReference type="Proteomes" id="UP000789901"/>
    </source>
</evidence>
<accession>A0ABN7WEZ0</accession>
<protein>
    <submittedName>
        <fullName evidence="1">16351_t:CDS:1</fullName>
    </submittedName>
</protein>
<feature type="non-terminal residue" evidence="1">
    <location>
        <position position="49"/>
    </location>
</feature>
<dbReference type="EMBL" id="CAJVQB010041355">
    <property type="protein sequence ID" value="CAG8829424.1"/>
    <property type="molecule type" value="Genomic_DNA"/>
</dbReference>
<gene>
    <name evidence="1" type="ORF">GMARGA_LOCUS29986</name>
</gene>
<name>A0ABN7WEZ0_GIGMA</name>
<proteinExistence type="predicted"/>
<sequence length="49" mass="5771">MLATLEEIKKNRELTKEEILNKKSINSWISRYPQISKQIIAKKIINIDS</sequence>
<dbReference type="Proteomes" id="UP000789901">
    <property type="component" value="Unassembled WGS sequence"/>
</dbReference>
<reference evidence="1 2" key="1">
    <citation type="submission" date="2021-06" db="EMBL/GenBank/DDBJ databases">
        <authorList>
            <person name="Kallberg Y."/>
            <person name="Tangrot J."/>
            <person name="Rosling A."/>
        </authorList>
    </citation>
    <scope>NUCLEOTIDE SEQUENCE [LARGE SCALE GENOMIC DNA]</scope>
    <source>
        <strain evidence="1 2">120-4 pot B 10/14</strain>
    </source>
</reference>
<organism evidence="1 2">
    <name type="scientific">Gigaspora margarita</name>
    <dbReference type="NCBI Taxonomy" id="4874"/>
    <lineage>
        <taxon>Eukaryota</taxon>
        <taxon>Fungi</taxon>
        <taxon>Fungi incertae sedis</taxon>
        <taxon>Mucoromycota</taxon>
        <taxon>Glomeromycotina</taxon>
        <taxon>Glomeromycetes</taxon>
        <taxon>Diversisporales</taxon>
        <taxon>Gigasporaceae</taxon>
        <taxon>Gigaspora</taxon>
    </lineage>
</organism>
<evidence type="ECO:0000313" key="1">
    <source>
        <dbReference type="EMBL" id="CAG8829424.1"/>
    </source>
</evidence>